<dbReference type="Pfam" id="PF04749">
    <property type="entry name" value="PLAC8"/>
    <property type="match status" value="1"/>
</dbReference>
<dbReference type="AlphaFoldDB" id="A0A2P6NXW3"/>
<dbReference type="FunCoup" id="A0A2P6NXW3">
    <property type="interactions" value="4"/>
</dbReference>
<gene>
    <name evidence="1" type="ORF">PROFUN_00250</name>
</gene>
<dbReference type="NCBIfam" id="TIGR01571">
    <property type="entry name" value="A_thal_Cys_rich"/>
    <property type="match status" value="1"/>
</dbReference>
<dbReference type="OrthoDB" id="1045822at2759"/>
<protein>
    <recommendedName>
        <fullName evidence="3">PLAC8 family protein</fullName>
    </recommendedName>
</protein>
<accession>A0A2P6NXW3</accession>
<name>A0A2P6NXW3_9EUKA</name>
<proteinExistence type="predicted"/>
<reference evidence="1 2" key="1">
    <citation type="journal article" date="2018" name="Genome Biol. Evol.">
        <title>Multiple Roots of Fruiting Body Formation in Amoebozoa.</title>
        <authorList>
            <person name="Hillmann F."/>
            <person name="Forbes G."/>
            <person name="Novohradska S."/>
            <person name="Ferling I."/>
            <person name="Riege K."/>
            <person name="Groth M."/>
            <person name="Westermann M."/>
            <person name="Marz M."/>
            <person name="Spaller T."/>
            <person name="Winckler T."/>
            <person name="Schaap P."/>
            <person name="Glockner G."/>
        </authorList>
    </citation>
    <scope>NUCLEOTIDE SEQUENCE [LARGE SCALE GENOMIC DNA]</scope>
    <source>
        <strain evidence="1 2">Jena</strain>
    </source>
</reference>
<comment type="caution">
    <text evidence="1">The sequence shown here is derived from an EMBL/GenBank/DDBJ whole genome shotgun (WGS) entry which is preliminary data.</text>
</comment>
<dbReference type="EMBL" id="MDYQ01000007">
    <property type="protein sequence ID" value="PRP88782.1"/>
    <property type="molecule type" value="Genomic_DNA"/>
</dbReference>
<organism evidence="1 2">
    <name type="scientific">Planoprotostelium fungivorum</name>
    <dbReference type="NCBI Taxonomy" id="1890364"/>
    <lineage>
        <taxon>Eukaryota</taxon>
        <taxon>Amoebozoa</taxon>
        <taxon>Evosea</taxon>
        <taxon>Variosea</taxon>
        <taxon>Cavosteliida</taxon>
        <taxon>Cavosteliaceae</taxon>
        <taxon>Planoprotostelium</taxon>
    </lineage>
</organism>
<evidence type="ECO:0008006" key="3">
    <source>
        <dbReference type="Google" id="ProtNLM"/>
    </source>
</evidence>
<dbReference type="Proteomes" id="UP000241769">
    <property type="component" value="Unassembled WGS sequence"/>
</dbReference>
<dbReference type="PANTHER" id="PTHR15907">
    <property type="entry name" value="DUF614 FAMILY PROTEIN-RELATED"/>
    <property type="match status" value="1"/>
</dbReference>
<sequence>MEKTTEGWSSGICECSEDWSIFLTSLFCCPCQLAKNRAISKDEPLSVTSCLSVWLCTCCEYPIYYSTMTRIDFAPKTRGVIRKRYGIHGSLQTDCIAICCCPWCAVAQETRELKLHGYQVMPITMHE</sequence>
<dbReference type="InterPro" id="IPR006461">
    <property type="entry name" value="PLAC_motif_containing"/>
</dbReference>
<dbReference type="STRING" id="1890364.A0A2P6NXW3"/>
<evidence type="ECO:0000313" key="2">
    <source>
        <dbReference type="Proteomes" id="UP000241769"/>
    </source>
</evidence>
<keyword evidence="2" id="KW-1185">Reference proteome</keyword>
<dbReference type="InParanoid" id="A0A2P6NXW3"/>
<evidence type="ECO:0000313" key="1">
    <source>
        <dbReference type="EMBL" id="PRP88782.1"/>
    </source>
</evidence>